<accession>A0AAD7HF65</accession>
<organism evidence="2 3">
    <name type="scientific">Mycena metata</name>
    <dbReference type="NCBI Taxonomy" id="1033252"/>
    <lineage>
        <taxon>Eukaryota</taxon>
        <taxon>Fungi</taxon>
        <taxon>Dikarya</taxon>
        <taxon>Basidiomycota</taxon>
        <taxon>Agaricomycotina</taxon>
        <taxon>Agaricomycetes</taxon>
        <taxon>Agaricomycetidae</taxon>
        <taxon>Agaricales</taxon>
        <taxon>Marasmiineae</taxon>
        <taxon>Mycenaceae</taxon>
        <taxon>Mycena</taxon>
    </lineage>
</organism>
<feature type="compositionally biased region" description="Polar residues" evidence="1">
    <location>
        <begin position="520"/>
        <end position="534"/>
    </location>
</feature>
<comment type="caution">
    <text evidence="2">The sequence shown here is derived from an EMBL/GenBank/DDBJ whole genome shotgun (WGS) entry which is preliminary data.</text>
</comment>
<reference evidence="2" key="1">
    <citation type="submission" date="2023-03" db="EMBL/GenBank/DDBJ databases">
        <title>Massive genome expansion in bonnet fungi (Mycena s.s.) driven by repeated elements and novel gene families across ecological guilds.</title>
        <authorList>
            <consortium name="Lawrence Berkeley National Laboratory"/>
            <person name="Harder C.B."/>
            <person name="Miyauchi S."/>
            <person name="Viragh M."/>
            <person name="Kuo A."/>
            <person name="Thoen E."/>
            <person name="Andreopoulos B."/>
            <person name="Lu D."/>
            <person name="Skrede I."/>
            <person name="Drula E."/>
            <person name="Henrissat B."/>
            <person name="Morin E."/>
            <person name="Kohler A."/>
            <person name="Barry K."/>
            <person name="LaButti K."/>
            <person name="Morin E."/>
            <person name="Salamov A."/>
            <person name="Lipzen A."/>
            <person name="Mereny Z."/>
            <person name="Hegedus B."/>
            <person name="Baldrian P."/>
            <person name="Stursova M."/>
            <person name="Weitz H."/>
            <person name="Taylor A."/>
            <person name="Grigoriev I.V."/>
            <person name="Nagy L.G."/>
            <person name="Martin F."/>
            <person name="Kauserud H."/>
        </authorList>
    </citation>
    <scope>NUCLEOTIDE SEQUENCE</scope>
    <source>
        <strain evidence="2">CBHHK182m</strain>
    </source>
</reference>
<sequence>MARSGPTAAAPHAVRNPGRQTQVQLARPRGAKSKAVKASDDLRLVGLRRRQNLLNAAIDAEFLRRETTVAEIIALSGKKAPCVRALLASKSQFKPKRAPTLRNAVVHDRWLERPEGCTKKLQEYRKELAEDERLGLIDLSLMDSEERKRILKQLVDHRTLKRTGIRATTKAQQLDSVKTVISVQHVLDDLYERTGVRAIAIFSRGRADDPSVPHIVDSDEAGGFFMKSLGMSKVELLRKFENYNCSREDGSDERNSVREIRKDVGSTLLEGFSTVAGKKQLKMEYLHYNVSIREAKGVELAGWPADVKMADHVNWSAETLRRIRTALYSGAIHWVKMTKPQHDELIAMHNTQREALGAGSLKPRKQRSDKGEARGPQAKKRVTAAGKKGASRREEDDDDGSDEEDDDSDHDDTTSLPEHAAGVGASSAVTTPSTFTPALHPQLQILPEHLPALGGNLGATGFEFDDETMEMLRDPAAWMPNEQFMLPTDAESLAFAVSFSLDTDPTAATLVSHVGSSFNATLPSSSISTSDPTLASSNASGGSSNPILASPNTNGSSSKRKRESGNNDKSTPPPKKKKARGVENTPPSGEGGEPVKRPRKKRSDAGVLKGPRKAK</sequence>
<proteinExistence type="predicted"/>
<feature type="region of interest" description="Disordered" evidence="1">
    <location>
        <begin position="1"/>
        <end position="33"/>
    </location>
</feature>
<gene>
    <name evidence="2" type="ORF">B0H16DRAFT_1739630</name>
</gene>
<name>A0AAD7HF65_9AGAR</name>
<feature type="compositionally biased region" description="Low complexity" evidence="1">
    <location>
        <begin position="535"/>
        <end position="545"/>
    </location>
</feature>
<dbReference type="EMBL" id="JARKIB010000257">
    <property type="protein sequence ID" value="KAJ7719034.1"/>
    <property type="molecule type" value="Genomic_DNA"/>
</dbReference>
<evidence type="ECO:0000313" key="3">
    <source>
        <dbReference type="Proteomes" id="UP001215598"/>
    </source>
</evidence>
<evidence type="ECO:0000313" key="2">
    <source>
        <dbReference type="EMBL" id="KAJ7719034.1"/>
    </source>
</evidence>
<dbReference type="AlphaFoldDB" id="A0AAD7HF65"/>
<feature type="region of interest" description="Disordered" evidence="1">
    <location>
        <begin position="520"/>
        <end position="615"/>
    </location>
</feature>
<dbReference type="Proteomes" id="UP001215598">
    <property type="component" value="Unassembled WGS sequence"/>
</dbReference>
<feature type="region of interest" description="Disordered" evidence="1">
    <location>
        <begin position="352"/>
        <end position="434"/>
    </location>
</feature>
<keyword evidence="3" id="KW-1185">Reference proteome</keyword>
<feature type="compositionally biased region" description="Acidic residues" evidence="1">
    <location>
        <begin position="395"/>
        <end position="410"/>
    </location>
</feature>
<feature type="compositionally biased region" description="Polar residues" evidence="1">
    <location>
        <begin position="546"/>
        <end position="557"/>
    </location>
</feature>
<evidence type="ECO:0000256" key="1">
    <source>
        <dbReference type="SAM" id="MobiDB-lite"/>
    </source>
</evidence>
<protein>
    <submittedName>
        <fullName evidence="2">Uncharacterized protein</fullName>
    </submittedName>
</protein>